<organism evidence="1 2">
    <name type="scientific">Peronospora matthiolae</name>
    <dbReference type="NCBI Taxonomy" id="2874970"/>
    <lineage>
        <taxon>Eukaryota</taxon>
        <taxon>Sar</taxon>
        <taxon>Stramenopiles</taxon>
        <taxon>Oomycota</taxon>
        <taxon>Peronosporomycetes</taxon>
        <taxon>Peronosporales</taxon>
        <taxon>Peronosporaceae</taxon>
        <taxon>Peronospora</taxon>
    </lineage>
</organism>
<reference evidence="1" key="1">
    <citation type="submission" date="2024-01" db="EMBL/GenBank/DDBJ databases">
        <authorList>
            <person name="Webb A."/>
        </authorList>
    </citation>
    <scope>NUCLEOTIDE SEQUENCE</scope>
    <source>
        <strain evidence="1">Pm1</strain>
    </source>
</reference>
<gene>
    <name evidence="1" type="ORF">PM001_LOCUS24956</name>
</gene>
<name>A0AAV1UZG9_9STRA</name>
<protein>
    <submittedName>
        <fullName evidence="1">Uncharacterized protein</fullName>
    </submittedName>
</protein>
<comment type="caution">
    <text evidence="1">The sequence shown here is derived from an EMBL/GenBank/DDBJ whole genome shotgun (WGS) entry which is preliminary data.</text>
</comment>
<sequence>MSMQWKRLCRAVEIVTKKVAPKSWAEAVGIDKTQPLLEGSGQATSWPIEAAVDGNAAAAKIVRDPTKPLYLRT</sequence>
<dbReference type="Proteomes" id="UP001162060">
    <property type="component" value="Unassembled WGS sequence"/>
</dbReference>
<dbReference type="EMBL" id="CAKLBY020000250">
    <property type="protein sequence ID" value="CAK7939806.1"/>
    <property type="molecule type" value="Genomic_DNA"/>
</dbReference>
<evidence type="ECO:0000313" key="1">
    <source>
        <dbReference type="EMBL" id="CAK7939806.1"/>
    </source>
</evidence>
<proteinExistence type="predicted"/>
<evidence type="ECO:0000313" key="2">
    <source>
        <dbReference type="Proteomes" id="UP001162060"/>
    </source>
</evidence>
<accession>A0AAV1UZG9</accession>
<dbReference type="AlphaFoldDB" id="A0AAV1UZG9"/>